<dbReference type="GO" id="GO:0005886">
    <property type="term" value="C:plasma membrane"/>
    <property type="evidence" value="ECO:0007669"/>
    <property type="project" value="UniProtKB-SubCell"/>
</dbReference>
<dbReference type="EMBL" id="CZPT02000190">
    <property type="protein sequence ID" value="SCU64921.1"/>
    <property type="molecule type" value="Genomic_DNA"/>
</dbReference>
<accession>A0A1G4HZV0</accession>
<gene>
    <name evidence="11" type="ORF">TEOVI_000527400</name>
</gene>
<dbReference type="AlphaFoldDB" id="A0A1G4HZV0"/>
<protein>
    <submittedName>
        <fullName evidence="11">Trypanosomal VSG domain containing protein, putative</fullName>
    </submittedName>
</protein>
<evidence type="ECO:0000313" key="11">
    <source>
        <dbReference type="EMBL" id="SCU64921.1"/>
    </source>
</evidence>
<comment type="subcellular location">
    <subcellularLocation>
        <location evidence="2">Cell membrane</location>
        <topology evidence="2">Lipid-anchor</topology>
        <topology evidence="2">GPI-anchor</topology>
    </subcellularLocation>
</comment>
<keyword evidence="3" id="KW-1003">Cell membrane</keyword>
<organism evidence="11 12">
    <name type="scientific">Trypanosoma equiperdum</name>
    <dbReference type="NCBI Taxonomy" id="5694"/>
    <lineage>
        <taxon>Eukaryota</taxon>
        <taxon>Discoba</taxon>
        <taxon>Euglenozoa</taxon>
        <taxon>Kinetoplastea</taxon>
        <taxon>Metakinetoplastina</taxon>
        <taxon>Trypanosomatida</taxon>
        <taxon>Trypanosomatidae</taxon>
        <taxon>Trypanosoma</taxon>
    </lineage>
</organism>
<feature type="compositionally biased region" description="Polar residues" evidence="9">
    <location>
        <begin position="209"/>
        <end position="219"/>
    </location>
</feature>
<dbReference type="RefSeq" id="XP_067076604.1">
    <property type="nucleotide sequence ID" value="XM_067220503.1"/>
</dbReference>
<evidence type="ECO:0000313" key="12">
    <source>
        <dbReference type="Proteomes" id="UP000195570"/>
    </source>
</evidence>
<dbReference type="VEuPathDB" id="TriTrypDB:TEOVI_000527400"/>
<reference evidence="11" key="1">
    <citation type="submission" date="2016-09" db="EMBL/GenBank/DDBJ databases">
        <authorList>
            <person name="Hebert L."/>
            <person name="Moumen B."/>
        </authorList>
    </citation>
    <scope>NUCLEOTIDE SEQUENCE [LARGE SCALE GENOMIC DNA]</scope>
    <source>
        <strain evidence="11">OVI</strain>
    </source>
</reference>
<keyword evidence="6" id="KW-0472">Membrane</keyword>
<keyword evidence="5" id="KW-0732">Signal</keyword>
<dbReference type="Proteomes" id="UP000195570">
    <property type="component" value="Unassembled WGS sequence"/>
</dbReference>
<keyword evidence="4" id="KW-0336">GPI-anchor</keyword>
<dbReference type="Pfam" id="PF13206">
    <property type="entry name" value="VSG_B"/>
    <property type="match status" value="1"/>
</dbReference>
<dbReference type="InterPro" id="IPR025932">
    <property type="entry name" value="Trypano_VSG_B_N_dom"/>
</dbReference>
<evidence type="ECO:0000256" key="6">
    <source>
        <dbReference type="ARBA" id="ARBA00023136"/>
    </source>
</evidence>
<comment type="caution">
    <text evidence="11">The sequence shown here is derived from an EMBL/GenBank/DDBJ whole genome shotgun (WGS) entry which is preliminary data.</text>
</comment>
<dbReference type="GO" id="GO:0098552">
    <property type="term" value="C:side of membrane"/>
    <property type="evidence" value="ECO:0007669"/>
    <property type="project" value="UniProtKB-KW"/>
</dbReference>
<dbReference type="GeneID" id="92379214"/>
<evidence type="ECO:0000256" key="7">
    <source>
        <dbReference type="ARBA" id="ARBA00023180"/>
    </source>
</evidence>
<evidence type="ECO:0000256" key="3">
    <source>
        <dbReference type="ARBA" id="ARBA00022475"/>
    </source>
</evidence>
<evidence type="ECO:0000256" key="8">
    <source>
        <dbReference type="ARBA" id="ARBA00023288"/>
    </source>
</evidence>
<comment type="function">
    <text evidence="1">VSG forms a coat on the surface of the parasite. The trypanosome evades the immune response of the host by expressing a series of antigenically distinct VSGs from an estimated 1000 VSG genes.</text>
</comment>
<evidence type="ECO:0000256" key="9">
    <source>
        <dbReference type="SAM" id="MobiDB-lite"/>
    </source>
</evidence>
<evidence type="ECO:0000259" key="10">
    <source>
        <dbReference type="Pfam" id="PF13206"/>
    </source>
</evidence>
<evidence type="ECO:0000256" key="2">
    <source>
        <dbReference type="ARBA" id="ARBA00004609"/>
    </source>
</evidence>
<proteinExistence type="predicted"/>
<keyword evidence="8" id="KW-0449">Lipoprotein</keyword>
<keyword evidence="12" id="KW-1185">Reference proteome</keyword>
<sequence length="346" mass="35820">MPKTAPTRGNSSVATGRVIATATCFLAASGIDGAKPSKGENAAAFATLCLAINSALNPKVPAQLTTQASEVLDFAAAVNLTTIGSEALTDVIDNHDKTNDKLKPNSIQSKTCAADKWDFCARGGRKAKELKDNSEFKAYRQAVISPAQVTQIVKTVAAIKEVAQEVTRHSSAAADRTIIGELTEALYGAADEPATMTVATNSQDRKTTCGDTSGDNSGKQAGKSLAQDALCLCAKDTAQTTSNACATETKYQLQVTARADTNAKSDWGKLKTECEARATPNDGTPEVIQAAVAAFVRESAGTKSTGKKINVLGQLQGTGSAGCDDAKTAPTAEPAYTTELLRAPAA</sequence>
<evidence type="ECO:0000256" key="5">
    <source>
        <dbReference type="ARBA" id="ARBA00022729"/>
    </source>
</evidence>
<evidence type="ECO:0000256" key="1">
    <source>
        <dbReference type="ARBA" id="ARBA00002523"/>
    </source>
</evidence>
<keyword evidence="7" id="KW-0325">Glycoprotein</keyword>
<name>A0A1G4HZV0_TRYEQ</name>
<feature type="domain" description="Trypanosome variant surface glycoprotein B-type N-terminal" evidence="10">
    <location>
        <begin position="33"/>
        <end position="328"/>
    </location>
</feature>
<evidence type="ECO:0000256" key="4">
    <source>
        <dbReference type="ARBA" id="ARBA00022622"/>
    </source>
</evidence>
<feature type="region of interest" description="Disordered" evidence="9">
    <location>
        <begin position="202"/>
        <end position="221"/>
    </location>
</feature>